<dbReference type="Pfam" id="PF00376">
    <property type="entry name" value="MerR"/>
    <property type="match status" value="1"/>
</dbReference>
<evidence type="ECO:0000313" key="3">
    <source>
        <dbReference type="Proteomes" id="UP000229383"/>
    </source>
</evidence>
<accession>A0A2H0TFG0</accession>
<dbReference type="EMBL" id="PFCN01000029">
    <property type="protein sequence ID" value="PIR70280.1"/>
    <property type="molecule type" value="Genomic_DNA"/>
</dbReference>
<dbReference type="PROSITE" id="PS50937">
    <property type="entry name" value="HTH_MERR_2"/>
    <property type="match status" value="1"/>
</dbReference>
<evidence type="ECO:0000313" key="2">
    <source>
        <dbReference type="EMBL" id="PIR70280.1"/>
    </source>
</evidence>
<dbReference type="GO" id="GO:0003677">
    <property type="term" value="F:DNA binding"/>
    <property type="evidence" value="ECO:0007669"/>
    <property type="project" value="UniProtKB-KW"/>
</dbReference>
<dbReference type="Proteomes" id="UP000229383">
    <property type="component" value="Unassembled WGS sequence"/>
</dbReference>
<evidence type="ECO:0000259" key="1">
    <source>
        <dbReference type="PROSITE" id="PS50937"/>
    </source>
</evidence>
<keyword evidence="2" id="KW-0238">DNA-binding</keyword>
<reference evidence="3" key="1">
    <citation type="submission" date="2017-09" db="EMBL/GenBank/DDBJ databases">
        <title>Depth-based differentiation of microbial function through sediment-hosted aquifers and enrichment of novel symbionts in the deep terrestrial subsurface.</title>
        <authorList>
            <person name="Probst A.J."/>
            <person name="Ladd B."/>
            <person name="Jarett J.K."/>
            <person name="Geller-Mcgrath D.E."/>
            <person name="Sieber C.M.K."/>
            <person name="Emerson J.B."/>
            <person name="Anantharaman K."/>
            <person name="Thomas B.C."/>
            <person name="Malmstrom R."/>
            <person name="Stieglmeier M."/>
            <person name="Klingl A."/>
            <person name="Woyke T."/>
            <person name="Ryan C.M."/>
            <person name="Banfield J.F."/>
        </authorList>
    </citation>
    <scope>NUCLEOTIDE SEQUENCE [LARGE SCALE GENOMIC DNA]</scope>
</reference>
<organism evidence="2 3">
    <name type="scientific">Candidatus Niyogibacteria bacterium CG10_big_fil_rev_8_21_14_0_10_42_19</name>
    <dbReference type="NCBI Taxonomy" id="1974725"/>
    <lineage>
        <taxon>Bacteria</taxon>
        <taxon>Candidatus Niyogiibacteriota</taxon>
    </lineage>
</organism>
<dbReference type="SUPFAM" id="SSF46955">
    <property type="entry name" value="Putative DNA-binding domain"/>
    <property type="match status" value="1"/>
</dbReference>
<sequence>MIRQYLKIKDAAEYVGVTPLTLRNWDRKGKLVAYRHPANNYRLYLLGDLEKFIKRIEGVKPRKLDVIMLED</sequence>
<comment type="caution">
    <text evidence="2">The sequence shown here is derived from an EMBL/GenBank/DDBJ whole genome shotgun (WGS) entry which is preliminary data.</text>
</comment>
<dbReference type="AlphaFoldDB" id="A0A2H0TFG0"/>
<dbReference type="Gene3D" id="1.10.1660.10">
    <property type="match status" value="1"/>
</dbReference>
<dbReference type="InterPro" id="IPR000551">
    <property type="entry name" value="MerR-type_HTH_dom"/>
</dbReference>
<dbReference type="InterPro" id="IPR009061">
    <property type="entry name" value="DNA-bd_dom_put_sf"/>
</dbReference>
<dbReference type="GO" id="GO:0006355">
    <property type="term" value="P:regulation of DNA-templated transcription"/>
    <property type="evidence" value="ECO:0007669"/>
    <property type="project" value="InterPro"/>
</dbReference>
<protein>
    <submittedName>
        <fullName evidence="2">MerR family DNA-binding transcriptional regulator</fullName>
    </submittedName>
</protein>
<proteinExistence type="predicted"/>
<name>A0A2H0TFG0_9BACT</name>
<feature type="domain" description="HTH merR-type" evidence="1">
    <location>
        <begin position="5"/>
        <end position="44"/>
    </location>
</feature>
<gene>
    <name evidence="2" type="ORF">COU46_02380</name>
</gene>